<gene>
    <name evidence="1" type="ORF">I7I52_07234</name>
</gene>
<reference evidence="1 2" key="1">
    <citation type="submission" date="2021-01" db="EMBL/GenBank/DDBJ databases">
        <title>Chromosome-level genome assembly of a human fungal pathogen reveals clustering of transcriptionally co-regulated genes.</title>
        <authorList>
            <person name="Voorhies M."/>
            <person name="Cohen S."/>
            <person name="Shea T.P."/>
            <person name="Petrus S."/>
            <person name="Munoz J.F."/>
            <person name="Poplawski S."/>
            <person name="Goldman W.E."/>
            <person name="Michael T."/>
            <person name="Cuomo C.A."/>
            <person name="Sil A."/>
            <person name="Beyhan S."/>
        </authorList>
    </citation>
    <scope>NUCLEOTIDE SEQUENCE [LARGE SCALE GENOMIC DNA]</scope>
    <source>
        <strain evidence="1 2">G184AR</strain>
    </source>
</reference>
<dbReference type="Proteomes" id="UP000670092">
    <property type="component" value="Unassembled WGS sequence"/>
</dbReference>
<comment type="caution">
    <text evidence="1">The sequence shown here is derived from an EMBL/GenBank/DDBJ whole genome shotgun (WGS) entry which is preliminary data.</text>
</comment>
<dbReference type="EMBL" id="JAEVHI010000003">
    <property type="protein sequence ID" value="KAG5296511.1"/>
    <property type="molecule type" value="Genomic_DNA"/>
</dbReference>
<dbReference type="AlphaFoldDB" id="A0A8H7YSK8"/>
<proteinExistence type="predicted"/>
<dbReference type="VEuPathDB" id="FungiDB:I7I52_07234"/>
<sequence length="77" mass="8819">MLMKYYHLMKLSCIPESCIPCQCNSQQPCAGHSYMLSPHTGDQFNQREAVPCENITRTSASPRIHHAYYLMIKGKTK</sequence>
<evidence type="ECO:0000313" key="1">
    <source>
        <dbReference type="EMBL" id="KAG5296511.1"/>
    </source>
</evidence>
<accession>A0A8H7YSK8</accession>
<protein>
    <submittedName>
        <fullName evidence="1">Uncharacterized protein</fullName>
    </submittedName>
</protein>
<organism evidence="1 2">
    <name type="scientific">Ajellomyces capsulatus</name>
    <name type="common">Darling's disease fungus</name>
    <name type="synonym">Histoplasma capsulatum</name>
    <dbReference type="NCBI Taxonomy" id="5037"/>
    <lineage>
        <taxon>Eukaryota</taxon>
        <taxon>Fungi</taxon>
        <taxon>Dikarya</taxon>
        <taxon>Ascomycota</taxon>
        <taxon>Pezizomycotina</taxon>
        <taxon>Eurotiomycetes</taxon>
        <taxon>Eurotiomycetidae</taxon>
        <taxon>Onygenales</taxon>
        <taxon>Ajellomycetaceae</taxon>
        <taxon>Histoplasma</taxon>
    </lineage>
</organism>
<name>A0A8H7YSK8_AJECA</name>
<evidence type="ECO:0000313" key="2">
    <source>
        <dbReference type="Proteomes" id="UP000670092"/>
    </source>
</evidence>